<evidence type="ECO:0000313" key="3">
    <source>
        <dbReference type="Proteomes" id="UP000776164"/>
    </source>
</evidence>
<feature type="domain" description="UPF0758" evidence="1">
    <location>
        <begin position="12"/>
        <end position="84"/>
    </location>
</feature>
<proteinExistence type="predicted"/>
<dbReference type="EMBL" id="JAFBBU010000001">
    <property type="protein sequence ID" value="MBM7470973.1"/>
    <property type="molecule type" value="Genomic_DNA"/>
</dbReference>
<dbReference type="PANTHER" id="PTHR30471:SF3">
    <property type="entry name" value="UPF0758 PROTEIN YEES-RELATED"/>
    <property type="match status" value="1"/>
</dbReference>
<evidence type="ECO:0000259" key="1">
    <source>
        <dbReference type="Pfam" id="PF20582"/>
    </source>
</evidence>
<dbReference type="Proteomes" id="UP000776164">
    <property type="component" value="Unassembled WGS sequence"/>
</dbReference>
<sequence>MKNSRVSLWAVAPEDRPREKLARLGPAGLSDAELVALVLGSGLRGVNVLDSARLLLEQSGGVQELMGLTVRELRQLIGVGAATAGRLVAVAELWRRAHDPPPGPAVETATDLVRAIRAQVEVDSVSRSGFGDHVDEAPPATYLVITDAELRLRWVLALATSDDETIAAFASRVLHEVLFRGGSAFAVAWLSSEGFSDDSEARAAHDVLRIASATVGLTFLSALVVTGPSWQAL</sequence>
<dbReference type="InterPro" id="IPR046778">
    <property type="entry name" value="UPF0758_N"/>
</dbReference>
<gene>
    <name evidence="2" type="ORF">JOE66_000607</name>
</gene>
<comment type="caution">
    <text evidence="2">The sequence shown here is derived from an EMBL/GenBank/DDBJ whole genome shotgun (WGS) entry which is preliminary data.</text>
</comment>
<reference evidence="2 3" key="1">
    <citation type="submission" date="2021-01" db="EMBL/GenBank/DDBJ databases">
        <title>Sequencing the genomes of 1000 actinobacteria strains.</title>
        <authorList>
            <person name="Klenk H.-P."/>
        </authorList>
    </citation>
    <scope>NUCLEOTIDE SEQUENCE [LARGE SCALE GENOMIC DNA]</scope>
    <source>
        <strain evidence="2 3">DSM 13057</strain>
    </source>
</reference>
<keyword evidence="3" id="KW-1185">Reference proteome</keyword>
<accession>A0ABS2L1N9</accession>
<dbReference type="InterPro" id="IPR001405">
    <property type="entry name" value="UPF0758"/>
</dbReference>
<dbReference type="Pfam" id="PF20582">
    <property type="entry name" value="UPF0758_N"/>
    <property type="match status" value="1"/>
</dbReference>
<name>A0ABS2L1N9_9MICO</name>
<organism evidence="2 3">
    <name type="scientific">Subtercola frigoramans</name>
    <dbReference type="NCBI Taxonomy" id="120298"/>
    <lineage>
        <taxon>Bacteria</taxon>
        <taxon>Bacillati</taxon>
        <taxon>Actinomycetota</taxon>
        <taxon>Actinomycetes</taxon>
        <taxon>Micrococcales</taxon>
        <taxon>Microbacteriaceae</taxon>
        <taxon>Subtercola</taxon>
    </lineage>
</organism>
<dbReference type="RefSeq" id="WP_205106647.1">
    <property type="nucleotide sequence ID" value="NZ_BAAAHT010000017.1"/>
</dbReference>
<dbReference type="InterPro" id="IPR010994">
    <property type="entry name" value="RuvA_2-like"/>
</dbReference>
<evidence type="ECO:0000313" key="2">
    <source>
        <dbReference type="EMBL" id="MBM7470973.1"/>
    </source>
</evidence>
<protein>
    <submittedName>
        <fullName evidence="2">DNA repair protein RadC</fullName>
    </submittedName>
</protein>
<dbReference type="SUPFAM" id="SSF47781">
    <property type="entry name" value="RuvA domain 2-like"/>
    <property type="match status" value="1"/>
</dbReference>
<dbReference type="PANTHER" id="PTHR30471">
    <property type="entry name" value="DNA REPAIR PROTEIN RADC"/>
    <property type="match status" value="1"/>
</dbReference>